<gene>
    <name evidence="5" type="ORF">C8Q71DRAFT_761895</name>
</gene>
<feature type="compositionally biased region" description="Polar residues" evidence="3">
    <location>
        <begin position="249"/>
        <end position="261"/>
    </location>
</feature>
<dbReference type="SMART" id="SM00353">
    <property type="entry name" value="HLH"/>
    <property type="match status" value="1"/>
</dbReference>
<keyword evidence="6" id="KW-1185">Reference proteome</keyword>
<dbReference type="PANTHER" id="PTHR10328">
    <property type="entry name" value="PROTEIN MAX MYC-ASSOCIATED FACTOR X"/>
    <property type="match status" value="1"/>
</dbReference>
<dbReference type="CDD" id="cd11405">
    <property type="entry name" value="bHLHzip_MLXIP_like"/>
    <property type="match status" value="1"/>
</dbReference>
<evidence type="ECO:0000256" key="1">
    <source>
        <dbReference type="ARBA" id="ARBA00023125"/>
    </source>
</evidence>
<keyword evidence="2" id="KW-0539">Nucleus</keyword>
<protein>
    <recommendedName>
        <fullName evidence="4">BHLH domain-containing protein</fullName>
    </recommendedName>
</protein>
<dbReference type="SUPFAM" id="SSF47459">
    <property type="entry name" value="HLH, helix-loop-helix DNA-binding domain"/>
    <property type="match status" value="1"/>
</dbReference>
<dbReference type="PROSITE" id="PS50888">
    <property type="entry name" value="BHLH"/>
    <property type="match status" value="1"/>
</dbReference>
<feature type="compositionally biased region" description="Basic and acidic residues" evidence="3">
    <location>
        <begin position="496"/>
        <end position="514"/>
    </location>
</feature>
<feature type="compositionally biased region" description="Polar residues" evidence="3">
    <location>
        <begin position="301"/>
        <end position="320"/>
    </location>
</feature>
<feature type="domain" description="BHLH" evidence="4">
    <location>
        <begin position="490"/>
        <end position="567"/>
    </location>
</feature>
<feature type="compositionally biased region" description="Low complexity" evidence="3">
    <location>
        <begin position="475"/>
        <end position="484"/>
    </location>
</feature>
<organism evidence="5 6">
    <name type="scientific">Rhodofomes roseus</name>
    <dbReference type="NCBI Taxonomy" id="34475"/>
    <lineage>
        <taxon>Eukaryota</taxon>
        <taxon>Fungi</taxon>
        <taxon>Dikarya</taxon>
        <taxon>Basidiomycota</taxon>
        <taxon>Agaricomycotina</taxon>
        <taxon>Agaricomycetes</taxon>
        <taxon>Polyporales</taxon>
        <taxon>Rhodofomes</taxon>
    </lineage>
</organism>
<dbReference type="Gene3D" id="4.10.280.10">
    <property type="entry name" value="Helix-loop-helix DNA-binding domain"/>
    <property type="match status" value="1"/>
</dbReference>
<feature type="region of interest" description="Disordered" evidence="3">
    <location>
        <begin position="403"/>
        <end position="548"/>
    </location>
</feature>
<accession>A0ABQ8KF32</accession>
<feature type="compositionally biased region" description="Polar residues" evidence="3">
    <location>
        <begin position="34"/>
        <end position="49"/>
    </location>
</feature>
<feature type="compositionally biased region" description="Low complexity" evidence="3">
    <location>
        <begin position="73"/>
        <end position="87"/>
    </location>
</feature>
<proteinExistence type="predicted"/>
<evidence type="ECO:0000313" key="5">
    <source>
        <dbReference type="EMBL" id="KAH9836331.1"/>
    </source>
</evidence>
<name>A0ABQ8KF32_9APHY</name>
<feature type="region of interest" description="Disordered" evidence="3">
    <location>
        <begin position="30"/>
        <end position="87"/>
    </location>
</feature>
<comment type="caution">
    <text evidence="5">The sequence shown here is derived from an EMBL/GenBank/DDBJ whole genome shotgun (WGS) entry which is preliminary data.</text>
</comment>
<feature type="compositionally biased region" description="Pro residues" evidence="3">
    <location>
        <begin position="347"/>
        <end position="362"/>
    </location>
</feature>
<dbReference type="PANTHER" id="PTHR10328:SF15">
    <property type="entry name" value="BHLH TRANSCRIPTION FACTOR"/>
    <property type="match status" value="1"/>
</dbReference>
<feature type="region of interest" description="Disordered" evidence="3">
    <location>
        <begin position="246"/>
        <end position="374"/>
    </location>
</feature>
<evidence type="ECO:0000313" key="6">
    <source>
        <dbReference type="Proteomes" id="UP000814176"/>
    </source>
</evidence>
<feature type="region of interest" description="Disordered" evidence="3">
    <location>
        <begin position="128"/>
        <end position="162"/>
    </location>
</feature>
<keyword evidence="1" id="KW-0238">DNA-binding</keyword>
<dbReference type="EMBL" id="JADCUA010000011">
    <property type="protein sequence ID" value="KAH9836331.1"/>
    <property type="molecule type" value="Genomic_DNA"/>
</dbReference>
<sequence>MSADSGIPHQQQKDIVQSFFQFDASRDAAERFYNRSSGPQTPGNFSSQPPLAPMPNMHFGSDALQHMIPSMDPSQQQGISQPSQSTPQALLEHQFRLNQLQQLQQLQNQIFQQQLELLSGQNAFGGQSLAGQGMGDRQREQQHYGLPTPMQSGELRAQPSPDYVSPLLLHSGAGMSTMPQHQPSLPPDVCNLPGFLSQSHQMIPSAPHSAPANIAFEIGPPLSMPSGSSGADHDFSDISPLTSPWLGPFNNNTQAMPSASGSAAGIKRRGATSSGDEDTSMPKPSRKRQSSIRAAIRPNAGAQQKRTSMRGSRSANSTPLFNGMARPGMSLDVSDMNDLPGDSPSPIELPPMPPPAHPPQPTSPLEREFTSVNASVMSVPSNAAASNPAMTPVTPASIMNLGRLGINSGFGPPGGAQEQGTSKRKDSTGRTKAASKSSAFAEPARATRSADKAASVPLISPSLKPIRPAGNGPVAPTSPAPSTTQPIVQFRKSSHKAAEQKRRDSLKTTFDDLRVLLPPIPLPSEDEPILPGAMPPRGPPKGNAEGPNRAVSKLQLLRCGNEYIKVLKARTDRRDQEIDRLRQEVARLRLVAGPAADDGGEEIDLERDLDAEETAGGGVGALLIGRSFPGGREGSLGEVEEADEEGES</sequence>
<dbReference type="Pfam" id="PF00010">
    <property type="entry name" value="HLH"/>
    <property type="match status" value="1"/>
</dbReference>
<dbReference type="Proteomes" id="UP000814176">
    <property type="component" value="Unassembled WGS sequence"/>
</dbReference>
<feature type="compositionally biased region" description="Acidic residues" evidence="3">
    <location>
        <begin position="638"/>
        <end position="648"/>
    </location>
</feature>
<evidence type="ECO:0000259" key="4">
    <source>
        <dbReference type="PROSITE" id="PS50888"/>
    </source>
</evidence>
<dbReference type="GeneID" id="72004632"/>
<dbReference type="InterPro" id="IPR036638">
    <property type="entry name" value="HLH_DNA-bd_sf"/>
</dbReference>
<feature type="region of interest" description="Disordered" evidence="3">
    <location>
        <begin position="621"/>
        <end position="648"/>
    </location>
</feature>
<evidence type="ECO:0000256" key="3">
    <source>
        <dbReference type="SAM" id="MobiDB-lite"/>
    </source>
</evidence>
<dbReference type="RefSeq" id="XP_047778616.1">
    <property type="nucleotide sequence ID" value="XM_047923900.1"/>
</dbReference>
<dbReference type="InterPro" id="IPR011598">
    <property type="entry name" value="bHLH_dom"/>
</dbReference>
<evidence type="ECO:0000256" key="2">
    <source>
        <dbReference type="ARBA" id="ARBA00023242"/>
    </source>
</evidence>
<reference evidence="5 6" key="1">
    <citation type="journal article" date="2021" name="Environ. Microbiol.">
        <title>Gene family expansions and transcriptome signatures uncover fungal adaptations to wood decay.</title>
        <authorList>
            <person name="Hage H."/>
            <person name="Miyauchi S."/>
            <person name="Viragh M."/>
            <person name="Drula E."/>
            <person name="Min B."/>
            <person name="Chaduli D."/>
            <person name="Navarro D."/>
            <person name="Favel A."/>
            <person name="Norest M."/>
            <person name="Lesage-Meessen L."/>
            <person name="Balint B."/>
            <person name="Merenyi Z."/>
            <person name="de Eugenio L."/>
            <person name="Morin E."/>
            <person name="Martinez A.T."/>
            <person name="Baldrian P."/>
            <person name="Stursova M."/>
            <person name="Martinez M.J."/>
            <person name="Novotny C."/>
            <person name="Magnuson J.K."/>
            <person name="Spatafora J.W."/>
            <person name="Maurice S."/>
            <person name="Pangilinan J."/>
            <person name="Andreopoulos W."/>
            <person name="LaButti K."/>
            <person name="Hundley H."/>
            <person name="Na H."/>
            <person name="Kuo A."/>
            <person name="Barry K."/>
            <person name="Lipzen A."/>
            <person name="Henrissat B."/>
            <person name="Riley R."/>
            <person name="Ahrendt S."/>
            <person name="Nagy L.G."/>
            <person name="Grigoriev I.V."/>
            <person name="Martin F."/>
            <person name="Rosso M.N."/>
        </authorList>
    </citation>
    <scope>NUCLEOTIDE SEQUENCE [LARGE SCALE GENOMIC DNA]</scope>
    <source>
        <strain evidence="5 6">CIRM-BRFM 1785</strain>
    </source>
</reference>